<dbReference type="Gene3D" id="3.40.50.1100">
    <property type="match status" value="1"/>
</dbReference>
<dbReference type="RefSeq" id="WP_229672922.1">
    <property type="nucleotide sequence ID" value="NZ_BMJV01000001.1"/>
</dbReference>
<reference evidence="1" key="2">
    <citation type="submission" date="2020-09" db="EMBL/GenBank/DDBJ databases">
        <authorList>
            <person name="Sun Q."/>
            <person name="Zhou Y."/>
        </authorList>
    </citation>
    <scope>NUCLEOTIDE SEQUENCE</scope>
    <source>
        <strain evidence="1">CGMCC 1.15762</strain>
    </source>
</reference>
<protein>
    <recommendedName>
        <fullName evidence="3">1-aminocyclopropane-1-carboxylate deaminase</fullName>
    </recommendedName>
</protein>
<dbReference type="InterPro" id="IPR036052">
    <property type="entry name" value="TrpB-like_PALP_sf"/>
</dbReference>
<dbReference type="SUPFAM" id="SSF53686">
    <property type="entry name" value="Tryptophan synthase beta subunit-like PLP-dependent enzymes"/>
    <property type="match status" value="1"/>
</dbReference>
<comment type="caution">
    <text evidence="1">The sequence shown here is derived from an EMBL/GenBank/DDBJ whole genome shotgun (WGS) entry which is preliminary data.</text>
</comment>
<organism evidence="1 2">
    <name type="scientific">Salipiger pallidus</name>
    <dbReference type="NCBI Taxonomy" id="1775170"/>
    <lineage>
        <taxon>Bacteria</taxon>
        <taxon>Pseudomonadati</taxon>
        <taxon>Pseudomonadota</taxon>
        <taxon>Alphaproteobacteria</taxon>
        <taxon>Rhodobacterales</taxon>
        <taxon>Roseobacteraceae</taxon>
        <taxon>Salipiger</taxon>
    </lineage>
</organism>
<name>A0A8J2ZHW3_9RHOB</name>
<evidence type="ECO:0008006" key="3">
    <source>
        <dbReference type="Google" id="ProtNLM"/>
    </source>
</evidence>
<dbReference type="Proteomes" id="UP000617145">
    <property type="component" value="Unassembled WGS sequence"/>
</dbReference>
<accession>A0A8J2ZHW3</accession>
<dbReference type="AlphaFoldDB" id="A0A8J2ZHW3"/>
<evidence type="ECO:0000313" key="2">
    <source>
        <dbReference type="Proteomes" id="UP000617145"/>
    </source>
</evidence>
<proteinExistence type="predicted"/>
<keyword evidence="2" id="KW-1185">Reference proteome</keyword>
<reference evidence="1" key="1">
    <citation type="journal article" date="2014" name="Int. J. Syst. Evol. Microbiol.">
        <title>Complete genome sequence of Corynebacterium casei LMG S-19264T (=DSM 44701T), isolated from a smear-ripened cheese.</title>
        <authorList>
            <consortium name="US DOE Joint Genome Institute (JGI-PGF)"/>
            <person name="Walter F."/>
            <person name="Albersmeier A."/>
            <person name="Kalinowski J."/>
            <person name="Ruckert C."/>
        </authorList>
    </citation>
    <scope>NUCLEOTIDE SEQUENCE</scope>
    <source>
        <strain evidence="1">CGMCC 1.15762</strain>
    </source>
</reference>
<sequence>MTDPVYGGKSIQGVIDLTRKGSFPKGVTVLYAHPGGAPALNGHSYFNKDG</sequence>
<gene>
    <name evidence="1" type="ORF">GCM10011415_09540</name>
</gene>
<dbReference type="EMBL" id="BMJV01000001">
    <property type="protein sequence ID" value="GGG64909.1"/>
    <property type="molecule type" value="Genomic_DNA"/>
</dbReference>
<evidence type="ECO:0000313" key="1">
    <source>
        <dbReference type="EMBL" id="GGG64909.1"/>
    </source>
</evidence>